<evidence type="ECO:0000313" key="2">
    <source>
        <dbReference type="Proteomes" id="UP001629392"/>
    </source>
</evidence>
<organism evidence="1 2">
    <name type="scientific">Paraburkholderia strydomiana</name>
    <dbReference type="NCBI Taxonomy" id="1245417"/>
    <lineage>
        <taxon>Bacteria</taxon>
        <taxon>Pseudomonadati</taxon>
        <taxon>Pseudomonadota</taxon>
        <taxon>Betaproteobacteria</taxon>
        <taxon>Burkholderiales</taxon>
        <taxon>Burkholderiaceae</taxon>
        <taxon>Paraburkholderia</taxon>
    </lineage>
</organism>
<reference evidence="1 2" key="1">
    <citation type="journal article" date="2024" name="Chem. Sci.">
        <title>Discovery of megapolipeptins by genome mining of a Burkholderiales bacteria collection.</title>
        <authorList>
            <person name="Paulo B.S."/>
            <person name="Recchia M.J.J."/>
            <person name="Lee S."/>
            <person name="Fergusson C.H."/>
            <person name="Romanowski S.B."/>
            <person name="Hernandez A."/>
            <person name="Krull N."/>
            <person name="Liu D.Y."/>
            <person name="Cavanagh H."/>
            <person name="Bos A."/>
            <person name="Gray C.A."/>
            <person name="Murphy B.T."/>
            <person name="Linington R.G."/>
            <person name="Eustaquio A.S."/>
        </authorList>
    </citation>
    <scope>NUCLEOTIDE SEQUENCE [LARGE SCALE GENOMIC DNA]</scope>
    <source>
        <strain evidence="1 2">RL17-350-BIC-E</strain>
    </source>
</reference>
<dbReference type="EMBL" id="JAQQCL010000057">
    <property type="protein sequence ID" value="MFM0721826.1"/>
    <property type="molecule type" value="Genomic_DNA"/>
</dbReference>
<gene>
    <name evidence="1" type="ORF">PQQ73_36675</name>
</gene>
<comment type="caution">
    <text evidence="1">The sequence shown here is derived from an EMBL/GenBank/DDBJ whole genome shotgun (WGS) entry which is preliminary data.</text>
</comment>
<accession>A0ABW9ES23</accession>
<dbReference type="RefSeq" id="WP_408147395.1">
    <property type="nucleotide sequence ID" value="NZ_JAQQCL010000057.1"/>
</dbReference>
<keyword evidence="2" id="KW-1185">Reference proteome</keyword>
<dbReference type="Proteomes" id="UP001629392">
    <property type="component" value="Unassembled WGS sequence"/>
</dbReference>
<proteinExistence type="predicted"/>
<name>A0ABW9ES23_9BURK</name>
<protein>
    <submittedName>
        <fullName evidence="1">Uncharacterized protein</fullName>
    </submittedName>
</protein>
<evidence type="ECO:0000313" key="1">
    <source>
        <dbReference type="EMBL" id="MFM0721826.1"/>
    </source>
</evidence>
<sequence>MKSIATVEIWHGETKIAFLDMAARNPCRPHRLRAKLAYWSIQRLLRLTILYRWPAKPVAMKTRRHQKDRHVT</sequence>